<dbReference type="InterPro" id="IPR029044">
    <property type="entry name" value="Nucleotide-diphossugar_trans"/>
</dbReference>
<feature type="transmembrane region" description="Helical" evidence="1">
    <location>
        <begin position="279"/>
        <end position="297"/>
    </location>
</feature>
<dbReference type="RefSeq" id="WP_162658981.1">
    <property type="nucleotide sequence ID" value="NZ_LR593887.1"/>
</dbReference>
<dbReference type="EMBL" id="LR593887">
    <property type="protein sequence ID" value="VTS05019.1"/>
    <property type="molecule type" value="Genomic_DNA"/>
</dbReference>
<dbReference type="SUPFAM" id="SSF53448">
    <property type="entry name" value="Nucleotide-diphospho-sugar transferases"/>
    <property type="match status" value="1"/>
</dbReference>
<keyword evidence="1" id="KW-1133">Transmembrane helix</keyword>
<evidence type="ECO:0000313" key="4">
    <source>
        <dbReference type="Proteomes" id="UP000464378"/>
    </source>
</evidence>
<dbReference type="AlphaFoldDB" id="A0A6C2YQR7"/>
<dbReference type="PANTHER" id="PTHR43646">
    <property type="entry name" value="GLYCOSYLTRANSFERASE"/>
    <property type="match status" value="1"/>
</dbReference>
<name>A0A6C2YQR7_9BACT</name>
<keyword evidence="1" id="KW-0812">Transmembrane</keyword>
<dbReference type="KEGG" id="tim:GMBLW1_01340"/>
<dbReference type="EMBL" id="LR586016">
    <property type="protein sequence ID" value="VIP03826.1"/>
    <property type="molecule type" value="Genomic_DNA"/>
</dbReference>
<gene>
    <name evidence="3" type="ORF">GMBLW1_01340</name>
</gene>
<dbReference type="PANTHER" id="PTHR43646:SF3">
    <property type="entry name" value="SLR1566 PROTEIN"/>
    <property type="match status" value="1"/>
</dbReference>
<feature type="transmembrane region" description="Helical" evidence="1">
    <location>
        <begin position="6"/>
        <end position="26"/>
    </location>
</feature>
<sequence length="384" mass="42082">MMTLSWIIFGAAALPAIMYLLNFLFYRRPRDLPQMPTPAISVLIPARNEERSIGPALEAALASTGVDLEVIVLDDHSEDGTAAIVERFAERDSRVKLRHSPPLPAGWCGKQHACFQLSQHASKPLLVFVDADVRLAPDGLRRLAAFQHRTQAGLVSGIPRQETGSLLERLVLPLIHFLLLGFLPMIGMKISRMAGFGAGCGQLFLTTREAYDTVGGHVAVRMSLHDGITLPRAYRKAGIMTDICDATPLATCRMYRNAKELWFGLAKNAREGLAAPKQIGFWTVLLTIGQIVPWLLLPIAALLGSDFEVIRNLALAAGFGLAIRLQAAYRFQQSWLGALLHPLGVACLLAIQWFATIRAWRGNPVGWKGRPNPSVETMNSVSHS</sequence>
<feature type="transmembrane region" description="Helical" evidence="1">
    <location>
        <begin position="335"/>
        <end position="355"/>
    </location>
</feature>
<dbReference type="Pfam" id="PF00535">
    <property type="entry name" value="Glycos_transf_2"/>
    <property type="match status" value="1"/>
</dbReference>
<accession>A0A6C2YQR7</accession>
<dbReference type="InterPro" id="IPR001173">
    <property type="entry name" value="Glyco_trans_2-like"/>
</dbReference>
<feature type="domain" description="Glycosyltransferase 2-like" evidence="2">
    <location>
        <begin position="41"/>
        <end position="167"/>
    </location>
</feature>
<organism evidence="3">
    <name type="scientific">Tuwongella immobilis</name>
    <dbReference type="NCBI Taxonomy" id="692036"/>
    <lineage>
        <taxon>Bacteria</taxon>
        <taxon>Pseudomonadati</taxon>
        <taxon>Planctomycetota</taxon>
        <taxon>Planctomycetia</taxon>
        <taxon>Gemmatales</taxon>
        <taxon>Gemmataceae</taxon>
        <taxon>Tuwongella</taxon>
    </lineage>
</organism>
<dbReference type="InParanoid" id="A0A6C2YQR7"/>
<keyword evidence="4" id="KW-1185">Reference proteome</keyword>
<protein>
    <recommendedName>
        <fullName evidence="2">Glycosyltransferase 2-like domain-containing protein</fullName>
    </recommendedName>
</protein>
<evidence type="ECO:0000313" key="3">
    <source>
        <dbReference type="EMBL" id="VIP03826.1"/>
    </source>
</evidence>
<evidence type="ECO:0000256" key="1">
    <source>
        <dbReference type="SAM" id="Phobius"/>
    </source>
</evidence>
<reference evidence="3" key="1">
    <citation type="submission" date="2019-04" db="EMBL/GenBank/DDBJ databases">
        <authorList>
            <consortium name="Science for Life Laboratories"/>
        </authorList>
    </citation>
    <scope>NUCLEOTIDE SEQUENCE</scope>
    <source>
        <strain evidence="3">MBLW1</strain>
    </source>
</reference>
<dbReference type="Gene3D" id="3.90.550.10">
    <property type="entry name" value="Spore Coat Polysaccharide Biosynthesis Protein SpsA, Chain A"/>
    <property type="match status" value="1"/>
</dbReference>
<evidence type="ECO:0000259" key="2">
    <source>
        <dbReference type="Pfam" id="PF00535"/>
    </source>
</evidence>
<feature type="transmembrane region" description="Helical" evidence="1">
    <location>
        <begin position="170"/>
        <end position="187"/>
    </location>
</feature>
<keyword evidence="1" id="KW-0472">Membrane</keyword>
<dbReference type="CDD" id="cd06423">
    <property type="entry name" value="CESA_like"/>
    <property type="match status" value="1"/>
</dbReference>
<dbReference type="Proteomes" id="UP000464378">
    <property type="component" value="Chromosome"/>
</dbReference>
<proteinExistence type="predicted"/>